<dbReference type="CDD" id="cd05300">
    <property type="entry name" value="2-Hacid_dh_1"/>
    <property type="match status" value="1"/>
</dbReference>
<dbReference type="PANTHER" id="PTHR43333">
    <property type="entry name" value="2-HACID_DH_C DOMAIN-CONTAINING PROTEIN"/>
    <property type="match status" value="1"/>
</dbReference>
<keyword evidence="2" id="KW-0520">NAD</keyword>
<dbReference type="GO" id="GO:0051287">
    <property type="term" value="F:NAD binding"/>
    <property type="evidence" value="ECO:0007669"/>
    <property type="project" value="InterPro"/>
</dbReference>
<comment type="caution">
    <text evidence="4">The sequence shown here is derived from an EMBL/GenBank/DDBJ whole genome shotgun (WGS) entry which is preliminary data.</text>
</comment>
<proteinExistence type="predicted"/>
<evidence type="ECO:0000313" key="4">
    <source>
        <dbReference type="EMBL" id="RIV23461.1"/>
    </source>
</evidence>
<keyword evidence="1" id="KW-0560">Oxidoreductase</keyword>
<gene>
    <name evidence="4" type="ORF">DYU11_10700</name>
</gene>
<dbReference type="PANTHER" id="PTHR43333:SF1">
    <property type="entry name" value="D-ISOMER SPECIFIC 2-HYDROXYACID DEHYDROGENASE NAD-BINDING DOMAIN-CONTAINING PROTEIN"/>
    <property type="match status" value="1"/>
</dbReference>
<dbReference type="InterPro" id="IPR036291">
    <property type="entry name" value="NAD(P)-bd_dom_sf"/>
</dbReference>
<evidence type="ECO:0000256" key="1">
    <source>
        <dbReference type="ARBA" id="ARBA00023002"/>
    </source>
</evidence>
<name>A0A418MAS3_9BACT</name>
<dbReference type="RefSeq" id="WP_119667678.1">
    <property type="nucleotide sequence ID" value="NZ_QXED01000003.1"/>
</dbReference>
<dbReference type="Proteomes" id="UP000283523">
    <property type="component" value="Unassembled WGS sequence"/>
</dbReference>
<evidence type="ECO:0000313" key="5">
    <source>
        <dbReference type="Proteomes" id="UP000283523"/>
    </source>
</evidence>
<evidence type="ECO:0000256" key="2">
    <source>
        <dbReference type="ARBA" id="ARBA00023027"/>
    </source>
</evidence>
<dbReference type="Pfam" id="PF02826">
    <property type="entry name" value="2-Hacid_dh_C"/>
    <property type="match status" value="1"/>
</dbReference>
<evidence type="ECO:0000259" key="3">
    <source>
        <dbReference type="Pfam" id="PF02826"/>
    </source>
</evidence>
<organism evidence="4 5">
    <name type="scientific">Fibrisoma montanum</name>
    <dbReference type="NCBI Taxonomy" id="2305895"/>
    <lineage>
        <taxon>Bacteria</taxon>
        <taxon>Pseudomonadati</taxon>
        <taxon>Bacteroidota</taxon>
        <taxon>Cytophagia</taxon>
        <taxon>Cytophagales</taxon>
        <taxon>Spirosomataceae</taxon>
        <taxon>Fibrisoma</taxon>
    </lineage>
</organism>
<dbReference type="OrthoDB" id="9805416at2"/>
<dbReference type="EMBL" id="QXED01000003">
    <property type="protein sequence ID" value="RIV23461.1"/>
    <property type="molecule type" value="Genomic_DNA"/>
</dbReference>
<keyword evidence="5" id="KW-1185">Reference proteome</keyword>
<feature type="domain" description="D-isomer specific 2-hydroxyacid dehydrogenase NAD-binding" evidence="3">
    <location>
        <begin position="103"/>
        <end position="273"/>
    </location>
</feature>
<protein>
    <submittedName>
        <fullName evidence="4">D-2-hydroxyacid dehydrogenase</fullName>
    </submittedName>
</protein>
<dbReference type="GO" id="GO:0016491">
    <property type="term" value="F:oxidoreductase activity"/>
    <property type="evidence" value="ECO:0007669"/>
    <property type="project" value="UniProtKB-KW"/>
</dbReference>
<sequence length="310" mass="34181">MLIFVYTRLNDTTRAAIRQQVSAFADVQFRSELPEHELESTFERADVVMGNVPPAWVARAPQTLQFWQLDSAGFDGYQNLRLSVPVANMGDFFAWPCAETIVAGIIGLYRHIHELAVLQHQRNWVGVPIRYKLGLLRRKRVVILGTGAIGQAVRTMLTGFECEVNMLARTDPRAELHSVDELKAILPQTDLVINTLPGTAKGFFSADLIRAMPADGVYANIGRGSTTDEPALIEALQQGRLGGAVLDVTATEPLPADSPLWAMPNVILTQHTGGGQQTEDEGKAAQFLRNLHRFRNGEPLENPIDLSKGY</sequence>
<accession>A0A418MAS3</accession>
<dbReference type="Gene3D" id="3.40.50.720">
    <property type="entry name" value="NAD(P)-binding Rossmann-like Domain"/>
    <property type="match status" value="2"/>
</dbReference>
<dbReference type="InterPro" id="IPR006140">
    <property type="entry name" value="D-isomer_DH_NAD-bd"/>
</dbReference>
<dbReference type="AlphaFoldDB" id="A0A418MAS3"/>
<dbReference type="SUPFAM" id="SSF51735">
    <property type="entry name" value="NAD(P)-binding Rossmann-fold domains"/>
    <property type="match status" value="1"/>
</dbReference>
<reference evidence="4 5" key="1">
    <citation type="submission" date="2018-08" db="EMBL/GenBank/DDBJ databases">
        <title>Fibrisoma montanum sp. nov., isolated from Danxia mountain soil.</title>
        <authorList>
            <person name="Huang Y."/>
        </authorList>
    </citation>
    <scope>NUCLEOTIDE SEQUENCE [LARGE SCALE GENOMIC DNA]</scope>
    <source>
        <strain evidence="4 5">HYT19</strain>
    </source>
</reference>